<dbReference type="RefSeq" id="WP_091630842.1">
    <property type="nucleotide sequence ID" value="NZ_CP109071.1"/>
</dbReference>
<dbReference type="OrthoDB" id="4175021at2"/>
<dbReference type="STRING" id="47871.GA0070608_4971"/>
<reference evidence="5 7" key="2">
    <citation type="submission" date="2022-10" db="EMBL/GenBank/DDBJ databases">
        <title>The complete genomes of actinobacterial strains from the NBC collection.</title>
        <authorList>
            <person name="Joergensen T.S."/>
            <person name="Alvarez Arevalo M."/>
            <person name="Sterndorff E.B."/>
            <person name="Faurdal D."/>
            <person name="Vuksanovic O."/>
            <person name="Mourched A.-S."/>
            <person name="Charusanti P."/>
            <person name="Shaw S."/>
            <person name="Blin K."/>
            <person name="Weber T."/>
        </authorList>
    </citation>
    <scope>NUCLEOTIDE SEQUENCE [LARGE SCALE GENOMIC DNA]</scope>
    <source>
        <strain evidence="5 7">NBC 01809</strain>
    </source>
</reference>
<sequence>MRTRRHAFLAATLITVGVVAAPPPAYAGTGRGPGGQTLSVTPSTGLGSSGATVTVSGSGYDVTKGIYVAFCVDNGAGKAPGPCGGGADTTGSLGASHWISSNPPSYGEGLAVAYGSGGSFRVTLRVTPAIGAVDCTTRRCVVATRADHTRAADRSQDVRVAVTFARSAAPASTGSRPTQAGTVAPGRTPAGSTGAPGNTAAPGPSTARTAPPAPAGSPGIATTAGDGAAVAGAAPAEPAISRVSAATGTGRGWTIALLSLALAVTALLGLRRWRRRGTAR</sequence>
<evidence type="ECO:0008006" key="8">
    <source>
        <dbReference type="Google" id="ProtNLM"/>
    </source>
</evidence>
<feature type="compositionally biased region" description="Polar residues" evidence="1">
    <location>
        <begin position="170"/>
        <end position="181"/>
    </location>
</feature>
<evidence type="ECO:0000313" key="4">
    <source>
        <dbReference type="EMBL" id="SCL72377.1"/>
    </source>
</evidence>
<evidence type="ECO:0000313" key="6">
    <source>
        <dbReference type="Proteomes" id="UP000199343"/>
    </source>
</evidence>
<dbReference type="InterPro" id="IPR027273">
    <property type="entry name" value="Neocarzinostatin-like"/>
</dbReference>
<keyword evidence="7" id="KW-1185">Reference proteome</keyword>
<keyword evidence="2" id="KW-0472">Membrane</keyword>
<protein>
    <recommendedName>
        <fullName evidence="8">Neocarzinostatin family protein</fullName>
    </recommendedName>
</protein>
<dbReference type="Proteomes" id="UP001334804">
    <property type="component" value="Chromosome"/>
</dbReference>
<keyword evidence="2" id="KW-0812">Transmembrane</keyword>
<gene>
    <name evidence="4" type="ORF">GA0070608_4971</name>
    <name evidence="5" type="ORF">OIE14_27980</name>
</gene>
<evidence type="ECO:0000256" key="2">
    <source>
        <dbReference type="SAM" id="Phobius"/>
    </source>
</evidence>
<feature type="signal peptide" evidence="3">
    <location>
        <begin position="1"/>
        <end position="27"/>
    </location>
</feature>
<proteinExistence type="predicted"/>
<evidence type="ECO:0000313" key="7">
    <source>
        <dbReference type="Proteomes" id="UP001334804"/>
    </source>
</evidence>
<keyword evidence="2" id="KW-1133">Transmembrane helix</keyword>
<feature type="chain" id="PRO_5008749359" description="Neocarzinostatin family protein" evidence="3">
    <location>
        <begin position="28"/>
        <end position="280"/>
    </location>
</feature>
<dbReference type="EMBL" id="CP109071">
    <property type="protein sequence ID" value="WSA31917.1"/>
    <property type="molecule type" value="Genomic_DNA"/>
</dbReference>
<feature type="transmembrane region" description="Helical" evidence="2">
    <location>
        <begin position="252"/>
        <end position="270"/>
    </location>
</feature>
<dbReference type="Proteomes" id="UP000199343">
    <property type="component" value="Unassembled WGS sequence"/>
</dbReference>
<reference evidence="4 6" key="1">
    <citation type="submission" date="2016-06" db="EMBL/GenBank/DDBJ databases">
        <authorList>
            <person name="Kjaerup R.B."/>
            <person name="Dalgaard T.S."/>
            <person name="Juul-Madsen H.R."/>
        </authorList>
    </citation>
    <scope>NUCLEOTIDE SEQUENCE [LARGE SCALE GENOMIC DNA]</scope>
    <source>
        <strain evidence="4 6">DSM 43363</strain>
    </source>
</reference>
<accession>A0A1C6W1L2</accession>
<evidence type="ECO:0000313" key="5">
    <source>
        <dbReference type="EMBL" id="WSA31917.1"/>
    </source>
</evidence>
<name>A0A1C6W1L2_9ACTN</name>
<evidence type="ECO:0000256" key="3">
    <source>
        <dbReference type="SAM" id="SignalP"/>
    </source>
</evidence>
<keyword evidence="3" id="KW-0732">Signal</keyword>
<dbReference type="Gene3D" id="2.60.40.230">
    <property type="entry name" value="Neocarzinostatin-like"/>
    <property type="match status" value="1"/>
</dbReference>
<organism evidence="4 6">
    <name type="scientific">Micromonospora peucetia</name>
    <dbReference type="NCBI Taxonomy" id="47871"/>
    <lineage>
        <taxon>Bacteria</taxon>
        <taxon>Bacillati</taxon>
        <taxon>Actinomycetota</taxon>
        <taxon>Actinomycetes</taxon>
        <taxon>Micromonosporales</taxon>
        <taxon>Micromonosporaceae</taxon>
        <taxon>Micromonospora</taxon>
    </lineage>
</organism>
<dbReference type="AlphaFoldDB" id="A0A1C6W1L2"/>
<feature type="compositionally biased region" description="Low complexity" evidence="1">
    <location>
        <begin position="199"/>
        <end position="224"/>
    </location>
</feature>
<feature type="region of interest" description="Disordered" evidence="1">
    <location>
        <begin position="27"/>
        <end position="49"/>
    </location>
</feature>
<evidence type="ECO:0000256" key="1">
    <source>
        <dbReference type="SAM" id="MobiDB-lite"/>
    </source>
</evidence>
<feature type="region of interest" description="Disordered" evidence="1">
    <location>
        <begin position="167"/>
        <end position="224"/>
    </location>
</feature>
<dbReference type="SUPFAM" id="SSF49319">
    <property type="entry name" value="Actinoxanthin-like"/>
    <property type="match status" value="1"/>
</dbReference>
<dbReference type="EMBL" id="FMIC01000002">
    <property type="protein sequence ID" value="SCL72377.1"/>
    <property type="molecule type" value="Genomic_DNA"/>
</dbReference>